<reference evidence="10 11" key="1">
    <citation type="journal article" date="2019" name="Int. J. Syst. Evol. Microbiol.">
        <title>The Global Catalogue of Microorganisms (GCM) 10K type strain sequencing project: providing services to taxonomists for standard genome sequencing and annotation.</title>
        <authorList>
            <consortium name="The Broad Institute Genomics Platform"/>
            <consortium name="The Broad Institute Genome Sequencing Center for Infectious Disease"/>
            <person name="Wu L."/>
            <person name="Ma J."/>
        </authorList>
    </citation>
    <scope>NUCLEOTIDE SEQUENCE [LARGE SCALE GENOMIC DNA]</scope>
    <source>
        <strain evidence="10 11">CGMCC 1.10593</strain>
    </source>
</reference>
<keyword evidence="2" id="KW-0004">4Fe-4S</keyword>
<dbReference type="GO" id="GO:0006269">
    <property type="term" value="P:DNA replication, synthesis of primer"/>
    <property type="evidence" value="ECO:0007669"/>
    <property type="project" value="UniProtKB-UniRule"/>
</dbReference>
<evidence type="ECO:0000256" key="3">
    <source>
        <dbReference type="ARBA" id="ARBA00022515"/>
    </source>
</evidence>
<comment type="similarity">
    <text evidence="8">Belongs to the eukaryotic-type primase large subunit family.</text>
</comment>
<dbReference type="EMBL" id="JBHUDM010000001">
    <property type="protein sequence ID" value="MFD1640718.1"/>
    <property type="molecule type" value="Genomic_DNA"/>
</dbReference>
<evidence type="ECO:0000256" key="2">
    <source>
        <dbReference type="ARBA" id="ARBA00022485"/>
    </source>
</evidence>
<evidence type="ECO:0000256" key="1">
    <source>
        <dbReference type="ARBA" id="ARBA00001966"/>
    </source>
</evidence>
<evidence type="ECO:0000313" key="11">
    <source>
        <dbReference type="Proteomes" id="UP001597052"/>
    </source>
</evidence>
<proteinExistence type="inferred from homology"/>
<evidence type="ECO:0000256" key="4">
    <source>
        <dbReference type="ARBA" id="ARBA00022705"/>
    </source>
</evidence>
<evidence type="ECO:0000259" key="9">
    <source>
        <dbReference type="Pfam" id="PF04104"/>
    </source>
</evidence>
<sequence>MSTPLYARYPFLEAARQAVGELGVDIETLIAEGAPAVDRGRERVERALLAGRVDAEEPAEWRDEDELLSYPIARILVSLLDSGAAIDKYAAAEAKTAVQRLEKDFEAGDDGLKSTTSARLDRETVLEELDLSTAIRPETSHPSREPEWFRVGVGSYLRLASGDRGDSWRLVNREVVDGDVRVERGELFALLRTAIRRRIAAGLPFEGLTEGEGIVEPLEADLAELRRLLSERTVVGKIDFVNRALFPPCIENLLQKAEDGIELQEFESFTLMAFLTGIGMEADEIIEFCENSSLDPEGIRYQTEYLKDDRGTQYPPPSCETLSAYGICHNEDDHWKTAGHPLAYYQARLEASDDDLVDWRERQSQLSE</sequence>
<dbReference type="Proteomes" id="UP001597052">
    <property type="component" value="Unassembled WGS sequence"/>
</dbReference>
<comment type="caution">
    <text evidence="10">The sequence shown here is derived from an EMBL/GenBank/DDBJ whole genome shotgun (WGS) entry which is preliminary data.</text>
</comment>
<evidence type="ECO:0000256" key="8">
    <source>
        <dbReference type="HAMAP-Rule" id="MF_00701"/>
    </source>
</evidence>
<dbReference type="InterPro" id="IPR023642">
    <property type="entry name" value="DNA_primase_lsu_PriL"/>
</dbReference>
<name>A0ABD6D6K0_9EURY</name>
<evidence type="ECO:0000256" key="7">
    <source>
        <dbReference type="ARBA" id="ARBA00023014"/>
    </source>
</evidence>
<keyword evidence="11" id="KW-1185">Reference proteome</keyword>
<keyword evidence="7" id="KW-0411">Iron-sulfur</keyword>
<gene>
    <name evidence="8" type="primary">priL</name>
    <name evidence="10" type="ORF">ACFSBW_02350</name>
</gene>
<evidence type="ECO:0000313" key="10">
    <source>
        <dbReference type="EMBL" id="MFD1640718.1"/>
    </source>
</evidence>
<dbReference type="GO" id="GO:1990077">
    <property type="term" value="C:primosome complex"/>
    <property type="evidence" value="ECO:0007669"/>
    <property type="project" value="UniProtKB-KW"/>
</dbReference>
<accession>A0ABD6D6K0</accession>
<dbReference type="Pfam" id="PF04104">
    <property type="entry name" value="DNA_primase_lrg"/>
    <property type="match status" value="1"/>
</dbReference>
<comment type="cofactor">
    <cofactor evidence="1">
        <name>[4Fe-4S] cluster</name>
        <dbReference type="ChEBI" id="CHEBI:49883"/>
    </cofactor>
</comment>
<dbReference type="CDD" id="cd06560">
    <property type="entry name" value="PriL"/>
    <property type="match status" value="1"/>
</dbReference>
<feature type="domain" description="DNA primase large subunit C-terminal" evidence="9">
    <location>
        <begin position="241"/>
        <end position="334"/>
    </location>
</feature>
<organism evidence="10 11">
    <name type="scientific">Halohasta litorea</name>
    <dbReference type="NCBI Taxonomy" id="869891"/>
    <lineage>
        <taxon>Archaea</taxon>
        <taxon>Methanobacteriati</taxon>
        <taxon>Methanobacteriota</taxon>
        <taxon>Stenosarchaea group</taxon>
        <taxon>Halobacteria</taxon>
        <taxon>Halobacteriales</taxon>
        <taxon>Haloferacaceae</taxon>
        <taxon>Halohasta</taxon>
    </lineage>
</organism>
<keyword evidence="6" id="KW-0408">Iron</keyword>
<comment type="subunit">
    <text evidence="8">Heterodimer of a small subunit (PriS) and a large subunit (PriL).</text>
</comment>
<protein>
    <recommendedName>
        <fullName evidence="8">DNA primase large subunit PriL</fullName>
    </recommendedName>
</protein>
<dbReference type="SUPFAM" id="SSF140914">
    <property type="entry name" value="PriB N-terminal domain-like"/>
    <property type="match status" value="1"/>
</dbReference>
<comment type="function">
    <text evidence="8">Regulatory subunit of DNA primase, an RNA polymerase that catalyzes the synthesis of short RNA molecules used as primers for DNA polymerase during DNA replication. Stabilizes and modulates the activity of the small subunit, increasing the rate of DNA synthesis, and conferring RNA synthesis capability. The DNA polymerase activity may enable DNA primase to also catalyze primer extension after primer synthesis. May also play a role in DNA repair.</text>
</comment>
<keyword evidence="5" id="KW-0479">Metal-binding</keyword>
<dbReference type="InterPro" id="IPR058560">
    <property type="entry name" value="DNA_primase_C"/>
</dbReference>
<dbReference type="Pfam" id="PF26466">
    <property type="entry name" value="DNA_primase_lrg_N"/>
    <property type="match status" value="1"/>
</dbReference>
<evidence type="ECO:0000256" key="5">
    <source>
        <dbReference type="ARBA" id="ARBA00022723"/>
    </source>
</evidence>
<dbReference type="AlphaFoldDB" id="A0ABD6D6K0"/>
<dbReference type="HAMAP" id="MF_00701">
    <property type="entry name" value="DNA_primase_lrg_arc"/>
    <property type="match status" value="1"/>
</dbReference>
<evidence type="ECO:0000256" key="6">
    <source>
        <dbReference type="ARBA" id="ARBA00023004"/>
    </source>
</evidence>
<keyword evidence="3 8" id="KW-0639">Primosome</keyword>
<dbReference type="RefSeq" id="WP_256394417.1">
    <property type="nucleotide sequence ID" value="NZ_JANHDJ010000001.1"/>
</dbReference>
<keyword evidence="4 8" id="KW-0235">DNA replication</keyword>
<dbReference type="GO" id="GO:0046872">
    <property type="term" value="F:metal ion binding"/>
    <property type="evidence" value="ECO:0007669"/>
    <property type="project" value="UniProtKB-KW"/>
</dbReference>
<comment type="caution">
    <text evidence="8">Lacks conserved residue(s) required for the propagation of feature annotation.</text>
</comment>
<dbReference type="GO" id="GO:0051539">
    <property type="term" value="F:4 iron, 4 sulfur cluster binding"/>
    <property type="evidence" value="ECO:0007669"/>
    <property type="project" value="UniProtKB-KW"/>
</dbReference>